<organism evidence="23 24">
    <name type="scientific">Pseudolysobacter antarcticus</name>
    <dbReference type="NCBI Taxonomy" id="2511995"/>
    <lineage>
        <taxon>Bacteria</taxon>
        <taxon>Pseudomonadati</taxon>
        <taxon>Pseudomonadota</taxon>
        <taxon>Gammaproteobacteria</taxon>
        <taxon>Lysobacterales</taxon>
        <taxon>Rhodanobacteraceae</taxon>
        <taxon>Pseudolysobacter</taxon>
    </lineage>
</organism>
<name>A0A411HND1_9GAMM</name>
<keyword evidence="24" id="KW-1185">Reference proteome</keyword>
<dbReference type="GO" id="GO:0005764">
    <property type="term" value="C:lysosome"/>
    <property type="evidence" value="ECO:0007669"/>
    <property type="project" value="UniProtKB-SubCell"/>
</dbReference>
<reference evidence="23 24" key="1">
    <citation type="submission" date="2019-01" db="EMBL/GenBank/DDBJ databases">
        <title>Pseudolysobacter antarctica gen. nov., sp. nov., isolated from Fildes Peninsula, Antarctica.</title>
        <authorList>
            <person name="Wei Z."/>
            <person name="Peng F."/>
        </authorList>
    </citation>
    <scope>NUCLEOTIDE SEQUENCE [LARGE SCALE GENOMIC DNA]</scope>
    <source>
        <strain evidence="23 24">AQ6-296</strain>
    </source>
</reference>
<evidence type="ECO:0000256" key="11">
    <source>
        <dbReference type="ARBA" id="ARBA00022801"/>
    </source>
</evidence>
<keyword evidence="7" id="KW-0121">Carboxypeptidase</keyword>
<dbReference type="GO" id="GO:0004180">
    <property type="term" value="F:carboxypeptidase activity"/>
    <property type="evidence" value="ECO:0007669"/>
    <property type="project" value="UniProtKB-KW"/>
</dbReference>
<dbReference type="GO" id="GO:0046872">
    <property type="term" value="F:metal ion binding"/>
    <property type="evidence" value="ECO:0007669"/>
    <property type="project" value="UniProtKB-KW"/>
</dbReference>
<evidence type="ECO:0000256" key="15">
    <source>
        <dbReference type="ARBA" id="ARBA00023049"/>
    </source>
</evidence>
<gene>
    <name evidence="23" type="ORF">ELE36_17240</name>
</gene>
<keyword evidence="10 21" id="KW-0732">Signal</keyword>
<dbReference type="EMBL" id="CP035704">
    <property type="protein sequence ID" value="QBB71966.1"/>
    <property type="molecule type" value="Genomic_DNA"/>
</dbReference>
<keyword evidence="14" id="KW-0333">Golgi apparatus</keyword>
<evidence type="ECO:0000313" key="24">
    <source>
        <dbReference type="Proteomes" id="UP000291562"/>
    </source>
</evidence>
<dbReference type="Gene3D" id="3.40.630.10">
    <property type="entry name" value="Zn peptidases"/>
    <property type="match status" value="1"/>
</dbReference>
<dbReference type="GO" id="GO:0070573">
    <property type="term" value="F:metallodipeptidase activity"/>
    <property type="evidence" value="ECO:0007669"/>
    <property type="project" value="InterPro"/>
</dbReference>
<dbReference type="Gene3D" id="3.50.30.30">
    <property type="match status" value="1"/>
</dbReference>
<proteinExistence type="predicted"/>
<keyword evidence="6" id="KW-0964">Secreted</keyword>
<protein>
    <recommendedName>
        <fullName evidence="5">Carboxypeptidase Q</fullName>
    </recommendedName>
    <alternativeName>
        <fullName evidence="20">Plasma glutamate carboxypeptidase</fullName>
    </alternativeName>
</protein>
<evidence type="ECO:0000256" key="6">
    <source>
        <dbReference type="ARBA" id="ARBA00022525"/>
    </source>
</evidence>
<comment type="subcellular location">
    <subcellularLocation>
        <location evidence="1">Endoplasmic reticulum</location>
    </subcellularLocation>
    <subcellularLocation>
        <location evidence="3">Golgi apparatus</location>
    </subcellularLocation>
    <subcellularLocation>
        <location evidence="2">Lysosome</location>
    </subcellularLocation>
    <subcellularLocation>
        <location evidence="4">Secreted</location>
    </subcellularLocation>
</comment>
<evidence type="ECO:0000313" key="23">
    <source>
        <dbReference type="EMBL" id="QBB71966.1"/>
    </source>
</evidence>
<feature type="domain" description="Peptidase M28" evidence="22">
    <location>
        <begin position="262"/>
        <end position="449"/>
    </location>
</feature>
<evidence type="ECO:0000256" key="20">
    <source>
        <dbReference type="ARBA" id="ARBA00033328"/>
    </source>
</evidence>
<evidence type="ECO:0000256" key="19">
    <source>
        <dbReference type="ARBA" id="ARBA00025833"/>
    </source>
</evidence>
<evidence type="ECO:0000256" key="12">
    <source>
        <dbReference type="ARBA" id="ARBA00022824"/>
    </source>
</evidence>
<evidence type="ECO:0000256" key="21">
    <source>
        <dbReference type="SAM" id="SignalP"/>
    </source>
</evidence>
<evidence type="ECO:0000256" key="16">
    <source>
        <dbReference type="ARBA" id="ARBA00023145"/>
    </source>
</evidence>
<keyword evidence="13" id="KW-0862">Zinc</keyword>
<dbReference type="RefSeq" id="WP_129835485.1">
    <property type="nucleotide sequence ID" value="NZ_CP035704.1"/>
</dbReference>
<evidence type="ECO:0000256" key="17">
    <source>
        <dbReference type="ARBA" id="ARBA00023180"/>
    </source>
</evidence>
<keyword evidence="11" id="KW-0378">Hydrolase</keyword>
<evidence type="ECO:0000256" key="18">
    <source>
        <dbReference type="ARBA" id="ARBA00023228"/>
    </source>
</evidence>
<evidence type="ECO:0000256" key="9">
    <source>
        <dbReference type="ARBA" id="ARBA00022723"/>
    </source>
</evidence>
<evidence type="ECO:0000256" key="1">
    <source>
        <dbReference type="ARBA" id="ARBA00004240"/>
    </source>
</evidence>
<evidence type="ECO:0000256" key="4">
    <source>
        <dbReference type="ARBA" id="ARBA00004613"/>
    </source>
</evidence>
<keyword evidence="17" id="KW-0325">Glycoprotein</keyword>
<evidence type="ECO:0000256" key="13">
    <source>
        <dbReference type="ARBA" id="ARBA00022833"/>
    </source>
</evidence>
<dbReference type="InterPro" id="IPR039866">
    <property type="entry name" value="CPQ"/>
</dbReference>
<keyword evidence="15" id="KW-0482">Metalloprotease</keyword>
<dbReference type="GO" id="GO:0006508">
    <property type="term" value="P:proteolysis"/>
    <property type="evidence" value="ECO:0007669"/>
    <property type="project" value="UniProtKB-KW"/>
</dbReference>
<dbReference type="GO" id="GO:0005576">
    <property type="term" value="C:extracellular region"/>
    <property type="evidence" value="ECO:0007669"/>
    <property type="project" value="UniProtKB-SubCell"/>
</dbReference>
<keyword evidence="9" id="KW-0479">Metal-binding</keyword>
<sequence>MPRLRFALIASLVASTLAFAETAPTHIAPVDVATAIKLRDQAMNDGTAYAIVAGLSTEIGPRLAGGVNDQRARDWVAARFKALGFDKVTSEPVKFPRWVRDSEHAEILAPYPQKLAVLALGGSVGTPKGGVSADVVAFKTLDELKAASAAQLKDKIAYIGFHMAASKDGHTYGEAVGARVVGASVAASFGAKAIVIRSIGSDNERLPHTGVMQYDTKIARIPAAAISNSDADLLEHMLTLGKPVRLNLALDCGTQGEYTGANVIGEITGSEHPEEVIVIGGHLDSWDPGTGAIDDGAGVAITMAAAHLIGQLPQRPKRTIRVVAFANEEAGMYGANAYAEAHKNEVAKHLIGSESDFGAGRIWRLSAQVKPEALGAIDQIMQVLAPLDVQRGGDHAHGGDFGAMGAQGMAILDLGQDGTDYFNWHHTANDTMDKIDPKALAQNVAVYATYAYMAAQAIGDFGSKPGAFASAKEQE</sequence>
<dbReference type="OrthoDB" id="9769665at2"/>
<dbReference type="PANTHER" id="PTHR12053">
    <property type="entry name" value="PROTEASE FAMILY M28 PLASMA GLUTAMATE CARBOXYPEPTIDASE-RELATED"/>
    <property type="match status" value="1"/>
</dbReference>
<accession>A0A411HND1</accession>
<evidence type="ECO:0000256" key="2">
    <source>
        <dbReference type="ARBA" id="ARBA00004371"/>
    </source>
</evidence>
<dbReference type="InterPro" id="IPR007484">
    <property type="entry name" value="Peptidase_M28"/>
</dbReference>
<dbReference type="Proteomes" id="UP000291562">
    <property type="component" value="Chromosome"/>
</dbReference>
<dbReference type="PANTHER" id="PTHR12053:SF3">
    <property type="entry name" value="CARBOXYPEPTIDASE Q"/>
    <property type="match status" value="1"/>
</dbReference>
<evidence type="ECO:0000256" key="10">
    <source>
        <dbReference type="ARBA" id="ARBA00022729"/>
    </source>
</evidence>
<keyword evidence="16" id="KW-0865">Zymogen</keyword>
<dbReference type="AlphaFoldDB" id="A0A411HND1"/>
<evidence type="ECO:0000256" key="8">
    <source>
        <dbReference type="ARBA" id="ARBA00022670"/>
    </source>
</evidence>
<evidence type="ECO:0000256" key="3">
    <source>
        <dbReference type="ARBA" id="ARBA00004555"/>
    </source>
</evidence>
<dbReference type="Pfam" id="PF04389">
    <property type="entry name" value="Peptidase_M28"/>
    <property type="match status" value="1"/>
</dbReference>
<keyword evidence="8" id="KW-0645">Protease</keyword>
<dbReference type="KEGG" id="xbc:ELE36_17240"/>
<dbReference type="SUPFAM" id="SSF53187">
    <property type="entry name" value="Zn-dependent exopeptidases"/>
    <property type="match status" value="1"/>
</dbReference>
<keyword evidence="12" id="KW-0256">Endoplasmic reticulum</keyword>
<feature type="chain" id="PRO_5019209365" description="Carboxypeptidase Q" evidence="21">
    <location>
        <begin position="21"/>
        <end position="475"/>
    </location>
</feature>
<feature type="signal peptide" evidence="21">
    <location>
        <begin position="1"/>
        <end position="20"/>
    </location>
</feature>
<evidence type="ECO:0000256" key="5">
    <source>
        <dbReference type="ARBA" id="ARBA00014116"/>
    </source>
</evidence>
<evidence type="ECO:0000256" key="7">
    <source>
        <dbReference type="ARBA" id="ARBA00022645"/>
    </source>
</evidence>
<comment type="subunit">
    <text evidence="19">Homodimer. The monomeric form is inactive while the homodimer is active.</text>
</comment>
<evidence type="ECO:0000259" key="22">
    <source>
        <dbReference type="Pfam" id="PF04389"/>
    </source>
</evidence>
<evidence type="ECO:0000256" key="14">
    <source>
        <dbReference type="ARBA" id="ARBA00023034"/>
    </source>
</evidence>
<keyword evidence="18" id="KW-0458">Lysosome</keyword>